<dbReference type="WBParaSite" id="ALUE_0001978901-mRNA-1">
    <property type="protein sequence ID" value="ALUE_0001978901-mRNA-1"/>
    <property type="gene ID" value="ALUE_0001978901"/>
</dbReference>
<feature type="coiled-coil region" evidence="1">
    <location>
        <begin position="33"/>
        <end position="106"/>
    </location>
</feature>
<evidence type="ECO:0000256" key="1">
    <source>
        <dbReference type="SAM" id="Coils"/>
    </source>
</evidence>
<keyword evidence="3" id="KW-1185">Reference proteome</keyword>
<sequence>MQRNDSKKKAADQPRKRQTPLGSTMTPDRKPTAGQLLRQLENEQKEHNKHFQEMRSYYEAKLIRFDAMQVRYMAAREHQETLIARIKQLENDLIEMRNKKELIEAELNGKKSIE</sequence>
<organism evidence="3 4">
    <name type="scientific">Ascaris lumbricoides</name>
    <name type="common">Giant roundworm</name>
    <dbReference type="NCBI Taxonomy" id="6252"/>
    <lineage>
        <taxon>Eukaryota</taxon>
        <taxon>Metazoa</taxon>
        <taxon>Ecdysozoa</taxon>
        <taxon>Nematoda</taxon>
        <taxon>Chromadorea</taxon>
        <taxon>Rhabditida</taxon>
        <taxon>Spirurina</taxon>
        <taxon>Ascaridomorpha</taxon>
        <taxon>Ascaridoidea</taxon>
        <taxon>Ascarididae</taxon>
        <taxon>Ascaris</taxon>
    </lineage>
</organism>
<protein>
    <submittedName>
        <fullName evidence="4">Uncharacterized protein</fullName>
    </submittedName>
</protein>
<dbReference type="Proteomes" id="UP000036681">
    <property type="component" value="Unplaced"/>
</dbReference>
<feature type="compositionally biased region" description="Basic and acidic residues" evidence="2">
    <location>
        <begin position="1"/>
        <end position="15"/>
    </location>
</feature>
<evidence type="ECO:0000313" key="3">
    <source>
        <dbReference type="Proteomes" id="UP000036681"/>
    </source>
</evidence>
<keyword evidence="1" id="KW-0175">Coiled coil</keyword>
<proteinExistence type="predicted"/>
<feature type="region of interest" description="Disordered" evidence="2">
    <location>
        <begin position="1"/>
        <end position="33"/>
    </location>
</feature>
<evidence type="ECO:0000256" key="2">
    <source>
        <dbReference type="SAM" id="MobiDB-lite"/>
    </source>
</evidence>
<reference evidence="4" key="1">
    <citation type="submission" date="2017-02" db="UniProtKB">
        <authorList>
            <consortium name="WormBaseParasite"/>
        </authorList>
    </citation>
    <scope>IDENTIFICATION</scope>
</reference>
<name>A0A0M3IM11_ASCLU</name>
<accession>A0A0M3IM11</accession>
<dbReference type="AlphaFoldDB" id="A0A0M3IM11"/>
<evidence type="ECO:0000313" key="4">
    <source>
        <dbReference type="WBParaSite" id="ALUE_0001978901-mRNA-1"/>
    </source>
</evidence>